<evidence type="ECO:0008006" key="3">
    <source>
        <dbReference type="Google" id="ProtNLM"/>
    </source>
</evidence>
<evidence type="ECO:0000313" key="1">
    <source>
        <dbReference type="EMBL" id="MFD0781100.1"/>
    </source>
</evidence>
<dbReference type="RefSeq" id="WP_378750230.1">
    <property type="nucleotide sequence ID" value="NZ_JBHSSV010000002.1"/>
</dbReference>
<evidence type="ECO:0000313" key="2">
    <source>
        <dbReference type="Proteomes" id="UP001597042"/>
    </source>
</evidence>
<name>A0ABW2ZRI2_9MICO</name>
<protein>
    <recommendedName>
        <fullName evidence="3">C2H2-type domain-containing protein</fullName>
    </recommendedName>
</protein>
<comment type="caution">
    <text evidence="1">The sequence shown here is derived from an EMBL/GenBank/DDBJ whole genome shotgun (WGS) entry which is preliminary data.</text>
</comment>
<accession>A0ABW2ZRI2</accession>
<sequence length="65" mass="7262">MNRRERRALAKAARLDARAVDAAKAYQCPDCASSTRLQVDEHGVTHLHVFHDDTCPWLTSRGGTK</sequence>
<proteinExistence type="predicted"/>
<dbReference type="Proteomes" id="UP001597042">
    <property type="component" value="Unassembled WGS sequence"/>
</dbReference>
<dbReference type="EMBL" id="JBHTIM010000001">
    <property type="protein sequence ID" value="MFD0781100.1"/>
    <property type="molecule type" value="Genomic_DNA"/>
</dbReference>
<gene>
    <name evidence="1" type="ORF">ACFQZV_07275</name>
</gene>
<reference evidence="2" key="1">
    <citation type="journal article" date="2019" name="Int. J. Syst. Evol. Microbiol.">
        <title>The Global Catalogue of Microorganisms (GCM) 10K type strain sequencing project: providing services to taxonomists for standard genome sequencing and annotation.</title>
        <authorList>
            <consortium name="The Broad Institute Genomics Platform"/>
            <consortium name="The Broad Institute Genome Sequencing Center for Infectious Disease"/>
            <person name="Wu L."/>
            <person name="Ma J."/>
        </authorList>
    </citation>
    <scope>NUCLEOTIDE SEQUENCE [LARGE SCALE GENOMIC DNA]</scope>
    <source>
        <strain evidence="2">CCUG 50754</strain>
    </source>
</reference>
<keyword evidence="2" id="KW-1185">Reference proteome</keyword>
<organism evidence="1 2">
    <name type="scientific">Microbacterium koreense</name>
    <dbReference type="NCBI Taxonomy" id="323761"/>
    <lineage>
        <taxon>Bacteria</taxon>
        <taxon>Bacillati</taxon>
        <taxon>Actinomycetota</taxon>
        <taxon>Actinomycetes</taxon>
        <taxon>Micrococcales</taxon>
        <taxon>Microbacteriaceae</taxon>
        <taxon>Microbacterium</taxon>
    </lineage>
</organism>